<dbReference type="PANTHER" id="PTHR24171">
    <property type="entry name" value="ANKYRIN REPEAT DOMAIN-CONTAINING PROTEIN 39-RELATED"/>
    <property type="match status" value="1"/>
</dbReference>
<evidence type="ECO:0000313" key="5">
    <source>
        <dbReference type="Proteomes" id="UP000799423"/>
    </source>
</evidence>
<feature type="non-terminal residue" evidence="4">
    <location>
        <position position="75"/>
    </location>
</feature>
<dbReference type="Pfam" id="PF12796">
    <property type="entry name" value="Ank_2"/>
    <property type="match status" value="1"/>
</dbReference>
<dbReference type="Proteomes" id="UP000799423">
    <property type="component" value="Unassembled WGS sequence"/>
</dbReference>
<name>A0A6A7AN02_9PLEO</name>
<reference evidence="4" key="1">
    <citation type="submission" date="2020-01" db="EMBL/GenBank/DDBJ databases">
        <authorList>
            <consortium name="DOE Joint Genome Institute"/>
            <person name="Haridas S."/>
            <person name="Albert R."/>
            <person name="Binder M."/>
            <person name="Bloem J."/>
            <person name="Labutti K."/>
            <person name="Salamov A."/>
            <person name="Andreopoulos B."/>
            <person name="Baker S.E."/>
            <person name="Barry K."/>
            <person name="Bills G."/>
            <person name="Bluhm B.H."/>
            <person name="Cannon C."/>
            <person name="Castanera R."/>
            <person name="Culley D.E."/>
            <person name="Daum C."/>
            <person name="Ezra D."/>
            <person name="Gonzalez J.B."/>
            <person name="Henrissat B."/>
            <person name="Kuo A."/>
            <person name="Liang C."/>
            <person name="Lipzen A."/>
            <person name="Lutzoni F."/>
            <person name="Magnuson J."/>
            <person name="Mondo S."/>
            <person name="Nolan M."/>
            <person name="Ohm R."/>
            <person name="Pangilinan J."/>
            <person name="Park H.-J."/>
            <person name="Ramirez L."/>
            <person name="Alfaro M."/>
            <person name="Sun H."/>
            <person name="Tritt A."/>
            <person name="Yoshinaga Y."/>
            <person name="Zwiers L.-H."/>
            <person name="Turgeon B.G."/>
            <person name="Goodwin S.B."/>
            <person name="Spatafora J.W."/>
            <person name="Crous P.W."/>
            <person name="Grigoriev I.V."/>
        </authorList>
    </citation>
    <scope>NUCLEOTIDE SEQUENCE</scope>
    <source>
        <strain evidence="4">IPT5</strain>
    </source>
</reference>
<feature type="repeat" description="ANK" evidence="3">
    <location>
        <begin position="22"/>
        <end position="54"/>
    </location>
</feature>
<dbReference type="InterPro" id="IPR002110">
    <property type="entry name" value="Ankyrin_rpt"/>
</dbReference>
<dbReference type="PROSITE" id="PS50088">
    <property type="entry name" value="ANK_REPEAT"/>
    <property type="match status" value="1"/>
</dbReference>
<gene>
    <name evidence="4" type="ORF">T440DRAFT_356346</name>
</gene>
<evidence type="ECO:0000256" key="1">
    <source>
        <dbReference type="ARBA" id="ARBA00022737"/>
    </source>
</evidence>
<dbReference type="AlphaFoldDB" id="A0A6A7AN02"/>
<protein>
    <submittedName>
        <fullName evidence="4">Uncharacterized protein</fullName>
    </submittedName>
</protein>
<dbReference type="EMBL" id="MU006428">
    <property type="protein sequence ID" value="KAF2844054.1"/>
    <property type="molecule type" value="Genomic_DNA"/>
</dbReference>
<dbReference type="SUPFAM" id="SSF48403">
    <property type="entry name" value="Ankyrin repeat"/>
    <property type="match status" value="1"/>
</dbReference>
<evidence type="ECO:0000256" key="3">
    <source>
        <dbReference type="PROSITE-ProRule" id="PRU00023"/>
    </source>
</evidence>
<dbReference type="OrthoDB" id="4772757at2759"/>
<dbReference type="PROSITE" id="PS50297">
    <property type="entry name" value="ANK_REP_REGION"/>
    <property type="match status" value="1"/>
</dbReference>
<dbReference type="PANTHER" id="PTHR24171:SF10">
    <property type="entry name" value="ANKYRIN REPEAT DOMAIN-CONTAINING PROTEIN 29-LIKE"/>
    <property type="match status" value="1"/>
</dbReference>
<sequence length="75" mass="8028">GREATAQRFLSKGADIEAKRDDNMKPLPLAGERGHNKMVELLLDKGADVNAQGGHYGNALQAASIHGHQAVVRLL</sequence>
<organism evidence="4 5">
    <name type="scientific">Plenodomus tracheiphilus IPT5</name>
    <dbReference type="NCBI Taxonomy" id="1408161"/>
    <lineage>
        <taxon>Eukaryota</taxon>
        <taxon>Fungi</taxon>
        <taxon>Dikarya</taxon>
        <taxon>Ascomycota</taxon>
        <taxon>Pezizomycotina</taxon>
        <taxon>Dothideomycetes</taxon>
        <taxon>Pleosporomycetidae</taxon>
        <taxon>Pleosporales</taxon>
        <taxon>Pleosporineae</taxon>
        <taxon>Leptosphaeriaceae</taxon>
        <taxon>Plenodomus</taxon>
    </lineage>
</organism>
<keyword evidence="2 3" id="KW-0040">ANK repeat</keyword>
<dbReference type="Gene3D" id="1.25.40.20">
    <property type="entry name" value="Ankyrin repeat-containing domain"/>
    <property type="match status" value="1"/>
</dbReference>
<accession>A0A6A7AN02</accession>
<keyword evidence="1" id="KW-0677">Repeat</keyword>
<keyword evidence="5" id="KW-1185">Reference proteome</keyword>
<proteinExistence type="predicted"/>
<evidence type="ECO:0000256" key="2">
    <source>
        <dbReference type="ARBA" id="ARBA00023043"/>
    </source>
</evidence>
<feature type="non-terminal residue" evidence="4">
    <location>
        <position position="1"/>
    </location>
</feature>
<evidence type="ECO:0000313" key="4">
    <source>
        <dbReference type="EMBL" id="KAF2844054.1"/>
    </source>
</evidence>
<dbReference type="InterPro" id="IPR036770">
    <property type="entry name" value="Ankyrin_rpt-contain_sf"/>
</dbReference>